<dbReference type="InterPro" id="IPR015330">
    <property type="entry name" value="DNA_primase/pol_bifunc_N"/>
</dbReference>
<accession>A0A2J7Z8G3</accession>
<organism evidence="2 3">
    <name type="scientific">Streptomyces malaysiensis</name>
    <dbReference type="NCBI Taxonomy" id="92644"/>
    <lineage>
        <taxon>Bacteria</taxon>
        <taxon>Bacillati</taxon>
        <taxon>Actinomycetota</taxon>
        <taxon>Actinomycetes</taxon>
        <taxon>Kitasatosporales</taxon>
        <taxon>Streptomycetaceae</taxon>
        <taxon>Streptomyces</taxon>
        <taxon>Streptomyces violaceusniger group</taxon>
    </lineage>
</organism>
<evidence type="ECO:0000313" key="2">
    <source>
        <dbReference type="EMBL" id="PNG96562.1"/>
    </source>
</evidence>
<feature type="domain" description="DNA primase/polymerase bifunctional N-terminal" evidence="1">
    <location>
        <begin position="17"/>
        <end position="181"/>
    </location>
</feature>
<sequence>MPARSDQYTPRPYFEGVAIYARYGHEGIIPIVPGTKQPAESGITGRYPQLSAEMSVCTAHLYPAHNLALRLPANVVGIDVDAYDGRGGDKTLRRLEAKHGRLPIAPLSTSRADGVSGIRLFRTRTQERLQNSPGPGIEIVQRHHRFVMCWPSIHPRTGAQYVWQNTTELVPFPDEIPLLPLRWEKALRATRRRTPVPAPTEPLPIRVEPSESLLRHIRAVAASLAALPKGSAANGPCNDAALKLSSYAPHDVSADVIRAELRRGVDAWQDGHDRGYLAIDQGLSVIGTDRHERRPWTDSEGAGFELIEEAGK</sequence>
<reference evidence="2 3" key="1">
    <citation type="submission" date="2015-09" db="EMBL/GenBank/DDBJ databases">
        <title>Genome sequence, genome mining and natural product profiling of a biocontrol bacterium Streptomyces malaysiensis F913.</title>
        <authorList>
            <person name="Xu Y."/>
            <person name="Wei J."/>
            <person name="Xie J."/>
            <person name="Li T."/>
            <person name="Zhou Z."/>
        </authorList>
    </citation>
    <scope>NUCLEOTIDE SEQUENCE [LARGE SCALE GENOMIC DNA]</scope>
    <source>
        <strain evidence="2 3">F913</strain>
    </source>
</reference>
<dbReference type="RefSeq" id="WP_180990612.1">
    <property type="nucleotide sequence ID" value="NZ_LJIW01000001.1"/>
</dbReference>
<gene>
    <name evidence="2" type="ORF">SMF913_12587</name>
</gene>
<dbReference type="Proteomes" id="UP000236520">
    <property type="component" value="Unassembled WGS sequence"/>
</dbReference>
<name>A0A2J7Z8G3_STRMQ</name>
<dbReference type="SMART" id="SM00943">
    <property type="entry name" value="Prim-Pol"/>
    <property type="match status" value="1"/>
</dbReference>
<dbReference type="EMBL" id="LJIW01000001">
    <property type="protein sequence ID" value="PNG96562.1"/>
    <property type="molecule type" value="Genomic_DNA"/>
</dbReference>
<protein>
    <recommendedName>
        <fullName evidence="1">DNA primase/polymerase bifunctional N-terminal domain-containing protein</fullName>
    </recommendedName>
</protein>
<keyword evidence="3" id="KW-1185">Reference proteome</keyword>
<evidence type="ECO:0000259" key="1">
    <source>
        <dbReference type="SMART" id="SM00943"/>
    </source>
</evidence>
<dbReference type="AlphaFoldDB" id="A0A2J7Z8G3"/>
<comment type="caution">
    <text evidence="2">The sequence shown here is derived from an EMBL/GenBank/DDBJ whole genome shotgun (WGS) entry which is preliminary data.</text>
</comment>
<evidence type="ECO:0000313" key="3">
    <source>
        <dbReference type="Proteomes" id="UP000236520"/>
    </source>
</evidence>
<dbReference type="Pfam" id="PF09250">
    <property type="entry name" value="Prim-Pol"/>
    <property type="match status" value="1"/>
</dbReference>
<proteinExistence type="predicted"/>